<dbReference type="GeneID" id="24124985"/>
<dbReference type="KEGG" id="spar:SPRG_02430"/>
<proteinExistence type="predicted"/>
<name>A0A067D133_SAPPC</name>
<sequence length="167" mass="19377">MQRSTKPASSKVDKRELKRQYDKKYRAGKREHRAAMDRARRLRLKREKLQAQGLDPPTDVLRPTPSTTKKPRCKTKMKAQPMLPTLFALREQKTRGNRRIFFELLDQEYAMLKLNPKCKQCQGHDSVVKAKTFPASPHATLGPTLCELCFQVMFLEHCHARERATAT</sequence>
<evidence type="ECO:0000256" key="1">
    <source>
        <dbReference type="SAM" id="MobiDB-lite"/>
    </source>
</evidence>
<dbReference type="RefSeq" id="XP_012196396.1">
    <property type="nucleotide sequence ID" value="XM_012341006.1"/>
</dbReference>
<dbReference type="VEuPathDB" id="FungiDB:SPRG_02430"/>
<feature type="region of interest" description="Disordered" evidence="1">
    <location>
        <begin position="1"/>
        <end position="77"/>
    </location>
</feature>
<dbReference type="OrthoDB" id="10353819at2759"/>
<evidence type="ECO:0000313" key="3">
    <source>
        <dbReference type="Proteomes" id="UP000030745"/>
    </source>
</evidence>
<dbReference type="EMBL" id="KK583194">
    <property type="protein sequence ID" value="KDO32732.1"/>
    <property type="molecule type" value="Genomic_DNA"/>
</dbReference>
<gene>
    <name evidence="2" type="ORF">SPRG_02430</name>
</gene>
<organism evidence="2 3">
    <name type="scientific">Saprolegnia parasitica (strain CBS 223.65)</name>
    <dbReference type="NCBI Taxonomy" id="695850"/>
    <lineage>
        <taxon>Eukaryota</taxon>
        <taxon>Sar</taxon>
        <taxon>Stramenopiles</taxon>
        <taxon>Oomycota</taxon>
        <taxon>Saprolegniomycetes</taxon>
        <taxon>Saprolegniales</taxon>
        <taxon>Saprolegniaceae</taxon>
        <taxon>Saprolegnia</taxon>
    </lineage>
</organism>
<dbReference type="OMA" id="FLEHCHA"/>
<dbReference type="Proteomes" id="UP000030745">
    <property type="component" value="Unassembled WGS sequence"/>
</dbReference>
<accession>A0A067D133</accession>
<protein>
    <submittedName>
        <fullName evidence="2">Uncharacterized protein</fullName>
    </submittedName>
</protein>
<dbReference type="AlphaFoldDB" id="A0A067D133"/>
<keyword evidence="3" id="KW-1185">Reference proteome</keyword>
<reference evidence="2 3" key="1">
    <citation type="journal article" date="2013" name="PLoS Genet.">
        <title>Distinctive expansion of potential virulence genes in the genome of the oomycete fish pathogen Saprolegnia parasitica.</title>
        <authorList>
            <person name="Jiang R.H."/>
            <person name="de Bruijn I."/>
            <person name="Haas B.J."/>
            <person name="Belmonte R."/>
            <person name="Lobach L."/>
            <person name="Christie J."/>
            <person name="van den Ackerveken G."/>
            <person name="Bottin A."/>
            <person name="Bulone V."/>
            <person name="Diaz-Moreno S.M."/>
            <person name="Dumas B."/>
            <person name="Fan L."/>
            <person name="Gaulin E."/>
            <person name="Govers F."/>
            <person name="Grenville-Briggs L.J."/>
            <person name="Horner N.R."/>
            <person name="Levin J.Z."/>
            <person name="Mammella M."/>
            <person name="Meijer H.J."/>
            <person name="Morris P."/>
            <person name="Nusbaum C."/>
            <person name="Oome S."/>
            <person name="Phillips A.J."/>
            <person name="van Rooyen D."/>
            <person name="Rzeszutek E."/>
            <person name="Saraiva M."/>
            <person name="Secombes C.J."/>
            <person name="Seidl M.F."/>
            <person name="Snel B."/>
            <person name="Stassen J.H."/>
            <person name="Sykes S."/>
            <person name="Tripathy S."/>
            <person name="van den Berg H."/>
            <person name="Vega-Arreguin J.C."/>
            <person name="Wawra S."/>
            <person name="Young S.K."/>
            <person name="Zeng Q."/>
            <person name="Dieguez-Uribeondo J."/>
            <person name="Russ C."/>
            <person name="Tyler B.M."/>
            <person name="van West P."/>
        </authorList>
    </citation>
    <scope>NUCLEOTIDE SEQUENCE [LARGE SCALE GENOMIC DNA]</scope>
    <source>
        <strain evidence="2 3">CBS 223.65</strain>
    </source>
</reference>
<feature type="compositionally biased region" description="Basic and acidic residues" evidence="1">
    <location>
        <begin position="11"/>
        <end position="25"/>
    </location>
</feature>
<evidence type="ECO:0000313" key="2">
    <source>
        <dbReference type="EMBL" id="KDO32732.1"/>
    </source>
</evidence>